<dbReference type="SUPFAM" id="SSF101751">
    <property type="entry name" value="Hydrophobin II, HfbII"/>
    <property type="match status" value="1"/>
</dbReference>
<dbReference type="InterPro" id="IPR050235">
    <property type="entry name" value="CK1_Ser-Thr_kinase"/>
</dbReference>
<proteinExistence type="inferred from homology"/>
<dbReference type="InterPro" id="IPR000719">
    <property type="entry name" value="Prot_kinase_dom"/>
</dbReference>
<evidence type="ECO:0000256" key="9">
    <source>
        <dbReference type="ARBA" id="ARBA00022525"/>
    </source>
</evidence>
<evidence type="ECO:0000256" key="13">
    <source>
        <dbReference type="ARBA" id="ARBA00033194"/>
    </source>
</evidence>
<dbReference type="InterPro" id="IPR036686">
    <property type="entry name" value="Class_II_Hydrophobin_sf"/>
</dbReference>
<comment type="function">
    <text evidence="1">Component of the EKC/KEOPS complex that is required for the formation of a threonylcarbamoyl group on adenosine at position 37 (t(6)A37) in tRNAs that read codons beginning with adenine. The complex is probably involved in the transfer of the threonylcarbamoyl moiety of threonylcarbamoyl-AMP (TC-AMP) to the N6 group of A37. BUD32 has ATPase activity in the context of the EKC/KEOPS complex and likely plays a supporting role to the catalytic subunit KAE1. The EKC/KEOPS complex also promotes both telomere uncapping and telomere elongation. The complex is required for efficient recruitment of transcriptional coactivators.</text>
</comment>
<evidence type="ECO:0000256" key="4">
    <source>
        <dbReference type="ARBA" id="ARBA00011534"/>
    </source>
</evidence>
<feature type="domain" description="Protein kinase" evidence="18">
    <location>
        <begin position="100"/>
        <end position="359"/>
    </location>
</feature>
<comment type="catalytic activity">
    <reaction evidence="15">
        <text>L-seryl-[protein] + ATP = O-phospho-L-seryl-[protein] + ADP + H(+)</text>
        <dbReference type="Rhea" id="RHEA:17989"/>
        <dbReference type="Rhea" id="RHEA-COMP:9863"/>
        <dbReference type="Rhea" id="RHEA-COMP:11604"/>
        <dbReference type="ChEBI" id="CHEBI:15378"/>
        <dbReference type="ChEBI" id="CHEBI:29999"/>
        <dbReference type="ChEBI" id="CHEBI:30616"/>
        <dbReference type="ChEBI" id="CHEBI:83421"/>
        <dbReference type="ChEBI" id="CHEBI:456216"/>
        <dbReference type="EC" id="2.7.11.1"/>
    </reaction>
</comment>
<comment type="caution">
    <text evidence="19">The sequence shown here is derived from an EMBL/GenBank/DDBJ whole genome shotgun (WGS) entry which is preliminary data.</text>
</comment>
<dbReference type="PROSITE" id="PS00109">
    <property type="entry name" value="PROTEIN_KINASE_TYR"/>
    <property type="match status" value="1"/>
</dbReference>
<evidence type="ECO:0000256" key="5">
    <source>
        <dbReference type="ARBA" id="ARBA00012513"/>
    </source>
</evidence>
<dbReference type="EMBL" id="AZHD01000016">
    <property type="protein sequence ID" value="OAA56725.1"/>
    <property type="molecule type" value="Genomic_DNA"/>
</dbReference>
<dbReference type="Pfam" id="PF00069">
    <property type="entry name" value="Pkinase"/>
    <property type="match status" value="1"/>
</dbReference>
<dbReference type="GO" id="GO:0005524">
    <property type="term" value="F:ATP binding"/>
    <property type="evidence" value="ECO:0007669"/>
    <property type="project" value="UniProtKB-UniRule"/>
</dbReference>
<evidence type="ECO:0000256" key="7">
    <source>
        <dbReference type="ARBA" id="ARBA00019973"/>
    </source>
</evidence>
<gene>
    <name evidence="19" type="ORF">SPI_07732</name>
</gene>
<dbReference type="SUPFAM" id="SSF56112">
    <property type="entry name" value="Protein kinase-like (PK-like)"/>
    <property type="match status" value="1"/>
</dbReference>
<dbReference type="PROSITE" id="PS50011">
    <property type="entry name" value="PROTEIN_KINASE_DOM"/>
    <property type="match status" value="1"/>
</dbReference>
<keyword evidence="19" id="KW-0808">Transferase</keyword>
<keyword evidence="16" id="KW-0547">Nucleotide-binding</keyword>
<evidence type="ECO:0000256" key="11">
    <source>
        <dbReference type="ARBA" id="ARBA00023157"/>
    </source>
</evidence>
<dbReference type="AlphaFoldDB" id="A0A162IG95"/>
<dbReference type="InterPro" id="IPR011009">
    <property type="entry name" value="Kinase-like_dom_sf"/>
</dbReference>
<keyword evidence="19" id="KW-0418">Kinase</keyword>
<dbReference type="Gene3D" id="1.10.510.10">
    <property type="entry name" value="Transferase(Phosphotransferase) domain 1"/>
    <property type="match status" value="1"/>
</dbReference>
<evidence type="ECO:0000256" key="10">
    <source>
        <dbReference type="ARBA" id="ARBA00022729"/>
    </source>
</evidence>
<keyword evidence="8" id="KW-0134">Cell wall</keyword>
<evidence type="ECO:0000256" key="2">
    <source>
        <dbReference type="ARBA" id="ARBA00004191"/>
    </source>
</evidence>
<keyword evidence="20" id="KW-1185">Reference proteome</keyword>
<feature type="binding site" evidence="16">
    <location>
        <position position="255"/>
    </location>
    <ligand>
        <name>ATP</name>
        <dbReference type="ChEBI" id="CHEBI:30616"/>
    </ligand>
</feature>
<dbReference type="InterPro" id="IPR010636">
    <property type="entry name" value="Class_II_hydrophobin"/>
</dbReference>
<keyword evidence="10 17" id="KW-0732">Signal</keyword>
<evidence type="ECO:0000256" key="16">
    <source>
        <dbReference type="PROSITE-ProRule" id="PRU10141"/>
    </source>
</evidence>
<protein>
    <recommendedName>
        <fullName evidence="7">EKC/KEOPS complex subunit BUD32</fullName>
        <ecNumber evidence="5">2.7.11.1</ecNumber>
    </recommendedName>
    <alternativeName>
        <fullName evidence="12 13">Atypical Serine/threonine protein kinase BUD32</fullName>
    </alternativeName>
    <alternativeName>
        <fullName evidence="6">EKC/KEOPS complex subunit bud32</fullName>
    </alternativeName>
</protein>
<evidence type="ECO:0000256" key="1">
    <source>
        <dbReference type="ARBA" id="ARBA00003747"/>
    </source>
</evidence>
<comment type="similarity">
    <text evidence="3">Belongs to the cerato-ulmin hydrophobin family.</text>
</comment>
<dbReference type="CDD" id="cd23508">
    <property type="entry name" value="hydrophobin_II"/>
    <property type="match status" value="1"/>
</dbReference>
<dbReference type="OrthoDB" id="5800476at2759"/>
<feature type="signal peptide" evidence="17">
    <location>
        <begin position="1"/>
        <end position="18"/>
    </location>
</feature>
<dbReference type="GO" id="GO:0005576">
    <property type="term" value="C:extracellular region"/>
    <property type="evidence" value="ECO:0007669"/>
    <property type="project" value="InterPro"/>
</dbReference>
<dbReference type="GO" id="GO:0004674">
    <property type="term" value="F:protein serine/threonine kinase activity"/>
    <property type="evidence" value="ECO:0007669"/>
    <property type="project" value="UniProtKB-EC"/>
</dbReference>
<evidence type="ECO:0000313" key="20">
    <source>
        <dbReference type="Proteomes" id="UP000076874"/>
    </source>
</evidence>
<dbReference type="STRING" id="1081102.A0A162IG95"/>
<evidence type="ECO:0000259" key="18">
    <source>
        <dbReference type="PROSITE" id="PS50011"/>
    </source>
</evidence>
<organism evidence="19 20">
    <name type="scientific">Niveomyces insectorum RCEF 264</name>
    <dbReference type="NCBI Taxonomy" id="1081102"/>
    <lineage>
        <taxon>Eukaryota</taxon>
        <taxon>Fungi</taxon>
        <taxon>Dikarya</taxon>
        <taxon>Ascomycota</taxon>
        <taxon>Pezizomycotina</taxon>
        <taxon>Sordariomycetes</taxon>
        <taxon>Hypocreomycetidae</taxon>
        <taxon>Hypocreales</taxon>
        <taxon>Cordycipitaceae</taxon>
        <taxon>Niveomyces</taxon>
    </lineage>
</organism>
<name>A0A162IG95_9HYPO</name>
<keyword evidence="11" id="KW-1015">Disulfide bond</keyword>
<evidence type="ECO:0000256" key="8">
    <source>
        <dbReference type="ARBA" id="ARBA00022512"/>
    </source>
</evidence>
<dbReference type="Proteomes" id="UP000076874">
    <property type="component" value="Unassembled WGS sequence"/>
</dbReference>
<reference evidence="19 20" key="1">
    <citation type="journal article" date="2016" name="Genome Biol. Evol.">
        <title>Divergent and convergent evolution of fungal pathogenicity.</title>
        <authorList>
            <person name="Shang Y."/>
            <person name="Xiao G."/>
            <person name="Zheng P."/>
            <person name="Cen K."/>
            <person name="Zhan S."/>
            <person name="Wang C."/>
        </authorList>
    </citation>
    <scope>NUCLEOTIDE SEQUENCE [LARGE SCALE GENOMIC DNA]</scope>
    <source>
        <strain evidence="19 20">RCEF 264</strain>
    </source>
</reference>
<feature type="chain" id="PRO_5007835394" description="EKC/KEOPS complex subunit BUD32" evidence="17">
    <location>
        <begin position="19"/>
        <end position="371"/>
    </location>
</feature>
<evidence type="ECO:0000256" key="15">
    <source>
        <dbReference type="ARBA" id="ARBA00048679"/>
    </source>
</evidence>
<evidence type="ECO:0000256" key="6">
    <source>
        <dbReference type="ARBA" id="ARBA00013948"/>
    </source>
</evidence>
<evidence type="ECO:0000256" key="17">
    <source>
        <dbReference type="SAM" id="SignalP"/>
    </source>
</evidence>
<feature type="binding site" evidence="16">
    <location>
        <position position="129"/>
    </location>
    <ligand>
        <name>ATP</name>
        <dbReference type="ChEBI" id="CHEBI:30616"/>
    </ligand>
</feature>
<sequence>MQLITTAFTALLAATALAAPTLEGRQYIPCSGLEGTAQCCSTDVLGVIDLSCGNPSEVPTSVANFVATCAAIGKTAECCTLPVFSPVVRWGEDILVDERFRVDRKIGQGGFGLVYLGTDLASGTEVAMKLSQDREEIGHLRKEKEIYDILAGGAGIPRVVWYGDECDYDVLVHELLGPSLGDLLRYCGGTFSLKTVLLVADQMIARIRYIHSKGYVHRDVTPSNFLLGVGRFGNTIYAIDFGVSEEFKDDERARKASNLPFVATLAYASINNHQGRDDLESLGCVLIYFLRGTLPWARPAHHNKDPRNMVMGMKMDMASDKLCEGLPSAFTRYMDYVRSLPFAEKPDYAYIRKLFRSLFRAKGFQYDNVFD</sequence>
<dbReference type="InterPro" id="IPR008266">
    <property type="entry name" value="Tyr_kinase_AS"/>
</dbReference>
<dbReference type="CDD" id="cd14016">
    <property type="entry name" value="STKc_CK1"/>
    <property type="match status" value="1"/>
</dbReference>
<accession>A0A162IG95</accession>
<dbReference type="Pfam" id="PF06766">
    <property type="entry name" value="Hydrophobin_2"/>
    <property type="match status" value="1"/>
</dbReference>
<evidence type="ECO:0000256" key="12">
    <source>
        <dbReference type="ARBA" id="ARBA00030980"/>
    </source>
</evidence>
<dbReference type="Gene3D" id="3.20.120.10">
    <property type="entry name" value="Hydrophobin"/>
    <property type="match status" value="1"/>
</dbReference>
<comment type="subcellular location">
    <subcellularLocation>
        <location evidence="2">Secreted</location>
        <location evidence="2">Cell wall</location>
    </subcellularLocation>
</comment>
<comment type="catalytic activity">
    <reaction evidence="14">
        <text>L-threonyl-[protein] + ATP = O-phospho-L-threonyl-[protein] + ADP + H(+)</text>
        <dbReference type="Rhea" id="RHEA:46608"/>
        <dbReference type="Rhea" id="RHEA-COMP:11060"/>
        <dbReference type="Rhea" id="RHEA-COMP:11605"/>
        <dbReference type="ChEBI" id="CHEBI:15378"/>
        <dbReference type="ChEBI" id="CHEBI:30013"/>
        <dbReference type="ChEBI" id="CHEBI:30616"/>
        <dbReference type="ChEBI" id="CHEBI:61977"/>
        <dbReference type="ChEBI" id="CHEBI:456216"/>
        <dbReference type="EC" id="2.7.11.1"/>
    </reaction>
</comment>
<evidence type="ECO:0000256" key="14">
    <source>
        <dbReference type="ARBA" id="ARBA00047899"/>
    </source>
</evidence>
<dbReference type="PROSITE" id="PS00107">
    <property type="entry name" value="PROTEIN_KINASE_ATP"/>
    <property type="match status" value="2"/>
</dbReference>
<dbReference type="EC" id="2.7.11.1" evidence="5"/>
<dbReference type="InterPro" id="IPR017441">
    <property type="entry name" value="Protein_kinase_ATP_BS"/>
</dbReference>
<evidence type="ECO:0000313" key="19">
    <source>
        <dbReference type="EMBL" id="OAA56725.1"/>
    </source>
</evidence>
<keyword evidence="9" id="KW-0964">Secreted</keyword>
<evidence type="ECO:0000256" key="3">
    <source>
        <dbReference type="ARBA" id="ARBA00009576"/>
    </source>
</evidence>
<keyword evidence="16" id="KW-0067">ATP-binding</keyword>
<dbReference type="PANTHER" id="PTHR11909">
    <property type="entry name" value="CASEIN KINASE-RELATED"/>
    <property type="match status" value="1"/>
</dbReference>
<comment type="subunit">
    <text evidence="4">Component of the EKC/KEOPS complex composed of at least BUD32, CGI121, GON7, KAE1 and PCC1; the whole complex dimerizes.</text>
</comment>